<accession>A0ABV8HIY6</accession>
<proteinExistence type="predicted"/>
<keyword evidence="2" id="KW-1185">Reference proteome</keyword>
<dbReference type="Proteomes" id="UP001595765">
    <property type="component" value="Unassembled WGS sequence"/>
</dbReference>
<reference evidence="2" key="1">
    <citation type="journal article" date="2019" name="Int. J. Syst. Evol. Microbiol.">
        <title>The Global Catalogue of Microorganisms (GCM) 10K type strain sequencing project: providing services to taxonomists for standard genome sequencing and annotation.</title>
        <authorList>
            <consortium name="The Broad Institute Genomics Platform"/>
            <consortium name="The Broad Institute Genome Sequencing Center for Infectious Disease"/>
            <person name="Wu L."/>
            <person name="Ma J."/>
        </authorList>
    </citation>
    <scope>NUCLEOTIDE SEQUENCE [LARGE SCALE GENOMIC DNA]</scope>
    <source>
        <strain evidence="2">CGMCC 4.7237</strain>
    </source>
</reference>
<gene>
    <name evidence="1" type="ORF">ACFO3J_02015</name>
</gene>
<protein>
    <submittedName>
        <fullName evidence="1">Uncharacterized protein</fullName>
    </submittedName>
</protein>
<evidence type="ECO:0000313" key="1">
    <source>
        <dbReference type="EMBL" id="MFC4030241.1"/>
    </source>
</evidence>
<evidence type="ECO:0000313" key="2">
    <source>
        <dbReference type="Proteomes" id="UP001595765"/>
    </source>
</evidence>
<comment type="caution">
    <text evidence="1">The sequence shown here is derived from an EMBL/GenBank/DDBJ whole genome shotgun (WGS) entry which is preliminary data.</text>
</comment>
<dbReference type="EMBL" id="JBHSBB010000003">
    <property type="protein sequence ID" value="MFC4030241.1"/>
    <property type="molecule type" value="Genomic_DNA"/>
</dbReference>
<organism evidence="1 2">
    <name type="scientific">Streptomyces polygonati</name>
    <dbReference type="NCBI Taxonomy" id="1617087"/>
    <lineage>
        <taxon>Bacteria</taxon>
        <taxon>Bacillati</taxon>
        <taxon>Actinomycetota</taxon>
        <taxon>Actinomycetes</taxon>
        <taxon>Kitasatosporales</taxon>
        <taxon>Streptomycetaceae</taxon>
        <taxon>Streptomyces</taxon>
    </lineage>
</organism>
<name>A0ABV8HIY6_9ACTN</name>
<dbReference type="RefSeq" id="WP_386425387.1">
    <property type="nucleotide sequence ID" value="NZ_JBHSBB010000003.1"/>
</dbReference>
<sequence length="82" mass="8578">MPTLAVTGHIDLTDASVPLIRAALRDLLAAYAGPDRLIAIWNGQPPTGKGGGTADAVLEARAAGIPVDMVWPRDAGRERSDF</sequence>